<feature type="region of interest" description="Disordered" evidence="4">
    <location>
        <begin position="540"/>
        <end position="559"/>
    </location>
</feature>
<evidence type="ECO:0000256" key="3">
    <source>
        <dbReference type="PROSITE-ProRule" id="PRU00284"/>
    </source>
</evidence>
<dbReference type="PRINTS" id="PR00260">
    <property type="entry name" value="CHEMTRNSDUCR"/>
</dbReference>
<dbReference type="Proteomes" id="UP001629214">
    <property type="component" value="Unassembled WGS sequence"/>
</dbReference>
<feature type="transmembrane region" description="Helical" evidence="5">
    <location>
        <begin position="42"/>
        <end position="60"/>
    </location>
</feature>
<evidence type="ECO:0000256" key="1">
    <source>
        <dbReference type="ARBA" id="ARBA00023224"/>
    </source>
</evidence>
<accession>A0ABW8Z2Z5</accession>
<dbReference type="EMBL" id="JAQQFR010000002">
    <property type="protein sequence ID" value="MFL9877417.1"/>
    <property type="molecule type" value="Genomic_DNA"/>
</dbReference>
<evidence type="ECO:0000259" key="6">
    <source>
        <dbReference type="PROSITE" id="PS50111"/>
    </source>
</evidence>
<sequence>MFQGKSWVLSRALDMLLAVVIPVAIGGGVFAGLGASGLPLSVLWQVVAATAVAVILSTLASRRGNADQGISFVDKIGSEIDHIMIGAAETSYFVDSIKNKIGQDVQAANGIVAGSEQNASTTEQIAANAERASKVAADVRTESVAGRAEVDLGLAQISKARHDAQNASAMMSALQEKSKRIHGITEVISEIAARTNLLALNAAIEAARAGEHGRGFAVVAGEVRQLAQRTKEATDDIGAMVRSITEEAERAAGGMQALSVKVQEASQNVERVHGFLGNIERSAGISEEEIQQIARASREHVETTHRIAEAILKIRDGMLATDIELPRVAASAMALSERAELVYDAIAESNAKTQHDDIQKAAASTAKRIGKLFEEAIAAGRITEAALFDRTYKPIPNTNPPKHTTQFDAFTDRVLPDVQEGLLEGMTQLAYAGAVDNNGYFPTHNKKFSKPLTGDYDTDLVNNRTKRIFSDRTGKRCGANTKPFLLQTYKRDTGEVMHDLSVPIYVNGKHWGGFRVGYRSSQAEAGVPVATASTALVPQNVRTSSGKPSGKLPKQLTTASKIENSKGLVRQISA</sequence>
<dbReference type="Gene3D" id="1.10.287.950">
    <property type="entry name" value="Methyl-accepting chemotaxis protein"/>
    <property type="match status" value="1"/>
</dbReference>
<keyword evidence="8" id="KW-1185">Reference proteome</keyword>
<keyword evidence="5" id="KW-1133">Transmembrane helix</keyword>
<dbReference type="InterPro" id="IPR004089">
    <property type="entry name" value="MCPsignal_dom"/>
</dbReference>
<evidence type="ECO:0000256" key="2">
    <source>
        <dbReference type="ARBA" id="ARBA00029447"/>
    </source>
</evidence>
<dbReference type="PANTHER" id="PTHR32089:SF112">
    <property type="entry name" value="LYSOZYME-LIKE PROTEIN-RELATED"/>
    <property type="match status" value="1"/>
</dbReference>
<dbReference type="RefSeq" id="WP_408165660.1">
    <property type="nucleotide sequence ID" value="NZ_JAQQFR010000002.1"/>
</dbReference>
<dbReference type="SMART" id="SM00283">
    <property type="entry name" value="MA"/>
    <property type="match status" value="1"/>
</dbReference>
<evidence type="ECO:0000313" key="7">
    <source>
        <dbReference type="EMBL" id="MFL9877417.1"/>
    </source>
</evidence>
<organism evidence="7 8">
    <name type="scientific">Herbaspirillum rhizosphaerae</name>
    <dbReference type="NCBI Taxonomy" id="346179"/>
    <lineage>
        <taxon>Bacteria</taxon>
        <taxon>Pseudomonadati</taxon>
        <taxon>Pseudomonadota</taxon>
        <taxon>Betaproteobacteria</taxon>
        <taxon>Burkholderiales</taxon>
        <taxon>Oxalobacteraceae</taxon>
        <taxon>Herbaspirillum</taxon>
    </lineage>
</organism>
<comment type="similarity">
    <text evidence="2">Belongs to the methyl-accepting chemotaxis (MCP) protein family.</text>
</comment>
<keyword evidence="5" id="KW-0472">Membrane</keyword>
<dbReference type="SUPFAM" id="SSF58104">
    <property type="entry name" value="Methyl-accepting chemotaxis protein (MCP) signaling domain"/>
    <property type="match status" value="1"/>
</dbReference>
<reference evidence="7 8" key="1">
    <citation type="journal article" date="2024" name="Chem. Sci.">
        <title>Discovery of megapolipeptins by genome mining of a Burkholderiales bacteria collection.</title>
        <authorList>
            <person name="Paulo B.S."/>
            <person name="Recchia M.J.J."/>
            <person name="Lee S."/>
            <person name="Fergusson C.H."/>
            <person name="Romanowski S.B."/>
            <person name="Hernandez A."/>
            <person name="Krull N."/>
            <person name="Liu D.Y."/>
            <person name="Cavanagh H."/>
            <person name="Bos A."/>
            <person name="Gray C.A."/>
            <person name="Murphy B.T."/>
            <person name="Linington R.G."/>
            <person name="Eustaquio A.S."/>
        </authorList>
    </citation>
    <scope>NUCLEOTIDE SEQUENCE [LARGE SCALE GENOMIC DNA]</scope>
    <source>
        <strain evidence="7 8">RL21-008-BIB-B</strain>
    </source>
</reference>
<name>A0ABW8Z2Z5_9BURK</name>
<dbReference type="PROSITE" id="PS50111">
    <property type="entry name" value="CHEMOTAXIS_TRANSDUC_2"/>
    <property type="match status" value="1"/>
</dbReference>
<comment type="caution">
    <text evidence="7">The sequence shown here is derived from an EMBL/GenBank/DDBJ whole genome shotgun (WGS) entry which is preliminary data.</text>
</comment>
<feature type="transmembrane region" description="Helical" evidence="5">
    <location>
        <begin position="12"/>
        <end position="36"/>
    </location>
</feature>
<dbReference type="InterPro" id="IPR004090">
    <property type="entry name" value="Chemotax_Me-accpt_rcpt"/>
</dbReference>
<feature type="domain" description="Methyl-accepting transducer" evidence="6">
    <location>
        <begin position="79"/>
        <end position="315"/>
    </location>
</feature>
<protein>
    <submittedName>
        <fullName evidence="7">Methyl-accepting chemotaxis protein</fullName>
    </submittedName>
</protein>
<keyword evidence="1 3" id="KW-0807">Transducer</keyword>
<evidence type="ECO:0000313" key="8">
    <source>
        <dbReference type="Proteomes" id="UP001629214"/>
    </source>
</evidence>
<evidence type="ECO:0000256" key="4">
    <source>
        <dbReference type="SAM" id="MobiDB-lite"/>
    </source>
</evidence>
<dbReference type="CDD" id="cd11386">
    <property type="entry name" value="MCP_signal"/>
    <property type="match status" value="1"/>
</dbReference>
<dbReference type="Pfam" id="PF00015">
    <property type="entry name" value="MCPsignal"/>
    <property type="match status" value="1"/>
</dbReference>
<gene>
    <name evidence="7" type="ORF">PQR63_03435</name>
</gene>
<keyword evidence="5" id="KW-0812">Transmembrane</keyword>
<evidence type="ECO:0000256" key="5">
    <source>
        <dbReference type="SAM" id="Phobius"/>
    </source>
</evidence>
<proteinExistence type="inferred from homology"/>
<dbReference type="PANTHER" id="PTHR32089">
    <property type="entry name" value="METHYL-ACCEPTING CHEMOTAXIS PROTEIN MCPB"/>
    <property type="match status" value="1"/>
</dbReference>